<dbReference type="eggNOG" id="KOG4297">
    <property type="taxonomic scope" value="Eukaryota"/>
</dbReference>
<dbReference type="InterPro" id="IPR016187">
    <property type="entry name" value="CTDL_fold"/>
</dbReference>
<evidence type="ECO:0000313" key="5">
    <source>
        <dbReference type="Proteomes" id="UP000008281"/>
    </source>
</evidence>
<dbReference type="CDD" id="cd00037">
    <property type="entry name" value="CLECT"/>
    <property type="match status" value="1"/>
</dbReference>
<dbReference type="InterPro" id="IPR050976">
    <property type="entry name" value="Snaclec"/>
</dbReference>
<keyword evidence="5" id="KW-1185">Reference proteome</keyword>
<feature type="signal peptide" evidence="2">
    <location>
        <begin position="1"/>
        <end position="20"/>
    </location>
</feature>
<name>E3MSJ6_CAERE</name>
<evidence type="ECO:0000313" key="4">
    <source>
        <dbReference type="EMBL" id="EFP08344.1"/>
    </source>
</evidence>
<dbReference type="Proteomes" id="UP000008281">
    <property type="component" value="Unassembled WGS sequence"/>
</dbReference>
<keyword evidence="1" id="KW-1015">Disulfide bond</keyword>
<gene>
    <name evidence="4" type="primary">Cre-clec-150</name>
    <name evidence="4" type="ORF">CRE_16201</name>
</gene>
<evidence type="ECO:0000256" key="2">
    <source>
        <dbReference type="SAM" id="SignalP"/>
    </source>
</evidence>
<protein>
    <submittedName>
        <fullName evidence="4">CRE-CLEC-150 protein</fullName>
    </submittedName>
</protein>
<dbReference type="InterPro" id="IPR001304">
    <property type="entry name" value="C-type_lectin-like"/>
</dbReference>
<dbReference type="SUPFAM" id="SSF56436">
    <property type="entry name" value="C-type lectin-like"/>
    <property type="match status" value="1"/>
</dbReference>
<dbReference type="PANTHER" id="PTHR22991">
    <property type="entry name" value="PROTEIN CBG13490"/>
    <property type="match status" value="1"/>
</dbReference>
<feature type="chain" id="PRO_5003175497" evidence="2">
    <location>
        <begin position="21"/>
        <end position="358"/>
    </location>
</feature>
<proteinExistence type="predicted"/>
<dbReference type="InParanoid" id="E3MSJ6"/>
<sequence length="358" mass="39948">MHSLIFLFSLLALLSDGLLAAVVCPGEEKLDPTATWCTKAPCHSTMLKKLATTTVAIIWPPSPTMIDNRFLYNLSSHSNVYANYFWLGLTDMTADGTWQWIDGSDLNFVNWAPDSAQGYCGAMRESDGRWQAQDCAKAYPFFCYGVAQGAPTVPTIPPKTTTRPARKEENMLKFMADSESIGDPNTDTNALNFYNMERDFIRAVTDSLFANPSFNGNVCTFYMSVSFYGYTKYDQQFDHSAAWSQRQFDNLLEGNVWDDGHTDLAYNITDAITGAQRFQWSPSMDDIGYTTLVFLTARKDFTNVPSLFNPFPKFDEVVVVSLNGAQMPGIPDGVQNVPVSNKFTNVDINNLVSALKCH</sequence>
<accession>E3MSJ6</accession>
<dbReference type="FunCoup" id="E3MSJ6">
    <property type="interactions" value="1603"/>
</dbReference>
<organism evidence="5">
    <name type="scientific">Caenorhabditis remanei</name>
    <name type="common">Caenorhabditis vulgaris</name>
    <dbReference type="NCBI Taxonomy" id="31234"/>
    <lineage>
        <taxon>Eukaryota</taxon>
        <taxon>Metazoa</taxon>
        <taxon>Ecdysozoa</taxon>
        <taxon>Nematoda</taxon>
        <taxon>Chromadorea</taxon>
        <taxon>Rhabditida</taxon>
        <taxon>Rhabditina</taxon>
        <taxon>Rhabditomorpha</taxon>
        <taxon>Rhabditoidea</taxon>
        <taxon>Rhabditidae</taxon>
        <taxon>Peloderinae</taxon>
        <taxon>Caenorhabditis</taxon>
    </lineage>
</organism>
<evidence type="ECO:0000256" key="1">
    <source>
        <dbReference type="ARBA" id="ARBA00023157"/>
    </source>
</evidence>
<keyword evidence="2" id="KW-0732">Signal</keyword>
<dbReference type="HOGENOM" id="CLU_774435_0_0_1"/>
<feature type="domain" description="C-type lectin" evidence="3">
    <location>
        <begin position="37"/>
        <end position="144"/>
    </location>
</feature>
<dbReference type="Pfam" id="PF00059">
    <property type="entry name" value="Lectin_C"/>
    <property type="match status" value="1"/>
</dbReference>
<dbReference type="STRING" id="31234.E3MSJ6"/>
<dbReference type="EMBL" id="DS268473">
    <property type="protein sequence ID" value="EFP08344.1"/>
    <property type="molecule type" value="Genomic_DNA"/>
</dbReference>
<dbReference type="OMA" id="ENMIKFM"/>
<dbReference type="InterPro" id="IPR016186">
    <property type="entry name" value="C-type_lectin-like/link_sf"/>
</dbReference>
<dbReference type="Gene3D" id="3.10.100.10">
    <property type="entry name" value="Mannose-Binding Protein A, subunit A"/>
    <property type="match status" value="1"/>
</dbReference>
<dbReference type="PROSITE" id="PS50041">
    <property type="entry name" value="C_TYPE_LECTIN_2"/>
    <property type="match status" value="1"/>
</dbReference>
<dbReference type="SMART" id="SM00034">
    <property type="entry name" value="CLECT"/>
    <property type="match status" value="1"/>
</dbReference>
<dbReference type="OrthoDB" id="5773937at2759"/>
<dbReference type="PANTHER" id="PTHR22991:SF40">
    <property type="entry name" value="PROTEIN CBG13490"/>
    <property type="match status" value="1"/>
</dbReference>
<dbReference type="AlphaFoldDB" id="E3MSJ6"/>
<evidence type="ECO:0000259" key="3">
    <source>
        <dbReference type="PROSITE" id="PS50041"/>
    </source>
</evidence>
<reference evidence="4" key="1">
    <citation type="submission" date="2007-07" db="EMBL/GenBank/DDBJ databases">
        <title>PCAP assembly of the Caenorhabditis remanei genome.</title>
        <authorList>
            <consortium name="The Caenorhabditis remanei Sequencing Consortium"/>
            <person name="Wilson R.K."/>
        </authorList>
    </citation>
    <scope>NUCLEOTIDE SEQUENCE [LARGE SCALE GENOMIC DNA]</scope>
    <source>
        <strain evidence="4">PB4641</strain>
    </source>
</reference>